<dbReference type="SUPFAM" id="SSF48452">
    <property type="entry name" value="TPR-like"/>
    <property type="match status" value="1"/>
</dbReference>
<dbReference type="RefSeq" id="WP_090612413.1">
    <property type="nucleotide sequence ID" value="NZ_CP067124.1"/>
</dbReference>
<dbReference type="InterPro" id="IPR018704">
    <property type="entry name" value="SecYEG/CpoB_TPR"/>
</dbReference>
<proteinExistence type="predicted"/>
<protein>
    <recommendedName>
        <fullName evidence="2">Ancillary SecYEG translocon subunit/Cell division coordinator CpoB TPR domain-containing protein</fullName>
    </recommendedName>
</protein>
<gene>
    <name evidence="3" type="ORF">SAMN04489859_101454</name>
</gene>
<feature type="transmembrane region" description="Helical" evidence="1">
    <location>
        <begin position="28"/>
        <end position="48"/>
    </location>
</feature>
<keyword evidence="1" id="KW-1133">Transmembrane helix</keyword>
<dbReference type="InterPro" id="IPR011990">
    <property type="entry name" value="TPR-like_helical_dom_sf"/>
</dbReference>
<keyword evidence="4" id="KW-1185">Reference proteome</keyword>
<name>A0A1H8IWF3_9RHOB</name>
<evidence type="ECO:0000256" key="1">
    <source>
        <dbReference type="SAM" id="Phobius"/>
    </source>
</evidence>
<accession>A0A1H8IWF3</accession>
<dbReference type="Proteomes" id="UP000199054">
    <property type="component" value="Unassembled WGS sequence"/>
</dbReference>
<keyword evidence="1" id="KW-0472">Membrane</keyword>
<evidence type="ECO:0000313" key="3">
    <source>
        <dbReference type="EMBL" id="SEN72287.1"/>
    </source>
</evidence>
<dbReference type="Pfam" id="PF09976">
    <property type="entry name" value="TPR_21"/>
    <property type="match status" value="1"/>
</dbReference>
<evidence type="ECO:0000259" key="2">
    <source>
        <dbReference type="Pfam" id="PF09976"/>
    </source>
</evidence>
<reference evidence="3 4" key="1">
    <citation type="submission" date="2016-10" db="EMBL/GenBank/DDBJ databases">
        <authorList>
            <person name="de Groot N.N."/>
        </authorList>
    </citation>
    <scope>NUCLEOTIDE SEQUENCE [LARGE SCALE GENOMIC DNA]</scope>
    <source>
        <strain evidence="3 4">DSM 8512</strain>
    </source>
</reference>
<feature type="domain" description="Ancillary SecYEG translocon subunit/Cell division coordinator CpoB TPR" evidence="2">
    <location>
        <begin position="30"/>
        <end position="183"/>
    </location>
</feature>
<keyword evidence="1" id="KW-0812">Transmembrane</keyword>
<dbReference type="EMBL" id="FODE01000014">
    <property type="protein sequence ID" value="SEN72287.1"/>
    <property type="molecule type" value="Genomic_DNA"/>
</dbReference>
<evidence type="ECO:0000313" key="4">
    <source>
        <dbReference type="Proteomes" id="UP000199054"/>
    </source>
</evidence>
<organism evidence="3 4">
    <name type="scientific">Paracoccus alcaliphilus</name>
    <dbReference type="NCBI Taxonomy" id="34002"/>
    <lineage>
        <taxon>Bacteria</taxon>
        <taxon>Pseudomonadati</taxon>
        <taxon>Pseudomonadota</taxon>
        <taxon>Alphaproteobacteria</taxon>
        <taxon>Rhodobacterales</taxon>
        <taxon>Paracoccaceae</taxon>
        <taxon>Paracoccus</taxon>
    </lineage>
</organism>
<dbReference type="OrthoDB" id="7173339at2"/>
<dbReference type="AlphaFoldDB" id="A0A1H8IWF3"/>
<sequence>MSDPNYGFIDEVTDELRRERLFGLFRRYGWIALVVILGIVAGTIWVEYSAHQRNLAARAWGDAILAAEDSGDPAAIVAVDAQGSAGRAVVAALLAAGQFGENDDPAAAAEVLRGVIAQGGDDPVLTDLARLKLVMVAGPQMNPSERDAVLGELSRTGAPFELLALEQKAVALIEAGRDDDAITLIRQIQKKDGLSETLRRRLSEMMITLGAEPEPEDTAATEAAPAG</sequence>
<dbReference type="STRING" id="34002.SAMN04489859_101454"/>